<organism evidence="2 3">
    <name type="scientific">Geomesophilobacter sediminis</name>
    <dbReference type="NCBI Taxonomy" id="2798584"/>
    <lineage>
        <taxon>Bacteria</taxon>
        <taxon>Pseudomonadati</taxon>
        <taxon>Thermodesulfobacteriota</taxon>
        <taxon>Desulfuromonadia</taxon>
        <taxon>Geobacterales</taxon>
        <taxon>Geobacteraceae</taxon>
        <taxon>Geomesophilobacter</taxon>
    </lineage>
</organism>
<name>A0A8J7M2W0_9BACT</name>
<evidence type="ECO:0000259" key="1">
    <source>
        <dbReference type="Pfam" id="PF10080"/>
    </source>
</evidence>
<reference evidence="2" key="1">
    <citation type="submission" date="2020-12" db="EMBL/GenBank/DDBJ databases">
        <title>Geomonas sp. Red875, isolated from river sediment.</title>
        <authorList>
            <person name="Xu Z."/>
            <person name="Zhang Z."/>
            <person name="Masuda Y."/>
            <person name="Itoh H."/>
            <person name="Senoo K."/>
        </authorList>
    </citation>
    <scope>NUCLEOTIDE SEQUENCE</scope>
    <source>
        <strain evidence="2">Red875</strain>
    </source>
</reference>
<feature type="domain" description="Membrane iron-sulfur containing protein FtrD-like" evidence="1">
    <location>
        <begin position="53"/>
        <end position="156"/>
    </location>
</feature>
<keyword evidence="3" id="KW-1185">Reference proteome</keyword>
<dbReference type="EMBL" id="JAEMHM010000026">
    <property type="protein sequence ID" value="MBJ6727637.1"/>
    <property type="molecule type" value="Genomic_DNA"/>
</dbReference>
<proteinExistence type="predicted"/>
<comment type="caution">
    <text evidence="2">The sequence shown here is derived from an EMBL/GenBank/DDBJ whole genome shotgun (WGS) entry which is preliminary data.</text>
</comment>
<dbReference type="Proteomes" id="UP000636888">
    <property type="component" value="Unassembled WGS sequence"/>
</dbReference>
<gene>
    <name evidence="2" type="ORF">JFN93_23220</name>
</gene>
<protein>
    <submittedName>
        <fullName evidence="2">DUF2318 domain-containing protein</fullName>
    </submittedName>
</protein>
<accession>A0A8J7M2W0</accession>
<evidence type="ECO:0000313" key="3">
    <source>
        <dbReference type="Proteomes" id="UP000636888"/>
    </source>
</evidence>
<dbReference type="InterPro" id="IPR018758">
    <property type="entry name" value="FtrD-like"/>
</dbReference>
<sequence length="156" mass="16521">MERKSNKVKWIIAAVGAVLLAAGVVSAFSIPGIGKGEKVKPANGMITVPLGQVSDGKAHFYRLEDGGKEIRFFIAKGADGAIHTAFDACDVCYREKKGYDQQGEFMVCKNCNRKFAISRIGAEAGGGCNPSALNHTGNAGKIAIRIADIKAGARFF</sequence>
<dbReference type="AlphaFoldDB" id="A0A8J7M2W0"/>
<dbReference type="Pfam" id="PF10080">
    <property type="entry name" value="FtrD-like"/>
    <property type="match status" value="1"/>
</dbReference>
<evidence type="ECO:0000313" key="2">
    <source>
        <dbReference type="EMBL" id="MBJ6727637.1"/>
    </source>
</evidence>